<proteinExistence type="predicted"/>
<keyword evidence="3" id="KW-1185">Reference proteome</keyword>
<accession>A0AAN5CSS2</accession>
<dbReference type="Proteomes" id="UP001328107">
    <property type="component" value="Unassembled WGS sequence"/>
</dbReference>
<evidence type="ECO:0000259" key="1">
    <source>
        <dbReference type="PROSITE" id="PS50181"/>
    </source>
</evidence>
<feature type="non-terminal residue" evidence="2">
    <location>
        <position position="1"/>
    </location>
</feature>
<dbReference type="InterPro" id="IPR001810">
    <property type="entry name" value="F-box_dom"/>
</dbReference>
<evidence type="ECO:0000313" key="3">
    <source>
        <dbReference type="Proteomes" id="UP001328107"/>
    </source>
</evidence>
<comment type="caution">
    <text evidence="2">The sequence shown here is derived from an EMBL/GenBank/DDBJ whole genome shotgun (WGS) entry which is preliminary data.</text>
</comment>
<organism evidence="2 3">
    <name type="scientific">Pristionchus mayeri</name>
    <dbReference type="NCBI Taxonomy" id="1317129"/>
    <lineage>
        <taxon>Eukaryota</taxon>
        <taxon>Metazoa</taxon>
        <taxon>Ecdysozoa</taxon>
        <taxon>Nematoda</taxon>
        <taxon>Chromadorea</taxon>
        <taxon>Rhabditida</taxon>
        <taxon>Rhabditina</taxon>
        <taxon>Diplogasteromorpha</taxon>
        <taxon>Diplogasteroidea</taxon>
        <taxon>Neodiplogasteridae</taxon>
        <taxon>Pristionchus</taxon>
    </lineage>
</organism>
<sequence length="267" mass="31097">LSSFPIFTHQFTMDLLALPDVFLRKLMRTMTMKDRMAARLTCRAFERLVANSHAGCFENARIIPDFDRNNRKRKLITIDDHSFGDIDSEEGRSEQILQVAPLLFSRISIQSAVIECDGDVFCLDFVRSFTKKFIIQELILVSRTKKGFENSLLLMNDFPKSKCTFDLLFLPEDEALLALPPISTISIWARSEMRLDEPWQLYTSLFFKLIETHRNIYVKHVPITSDELEKTIEIIDKSARKRSVHFLASSFTIIRWLRKYGMSEESQ</sequence>
<reference evidence="3" key="1">
    <citation type="submission" date="2022-10" db="EMBL/GenBank/DDBJ databases">
        <title>Genome assembly of Pristionchus species.</title>
        <authorList>
            <person name="Yoshida K."/>
            <person name="Sommer R.J."/>
        </authorList>
    </citation>
    <scope>NUCLEOTIDE SEQUENCE [LARGE SCALE GENOMIC DNA]</scope>
    <source>
        <strain evidence="3">RS5460</strain>
    </source>
</reference>
<dbReference type="AlphaFoldDB" id="A0AAN5CSS2"/>
<dbReference type="EMBL" id="BTRK01000004">
    <property type="protein sequence ID" value="GMR49507.1"/>
    <property type="molecule type" value="Genomic_DNA"/>
</dbReference>
<evidence type="ECO:0000313" key="2">
    <source>
        <dbReference type="EMBL" id="GMR49507.1"/>
    </source>
</evidence>
<feature type="non-terminal residue" evidence="2">
    <location>
        <position position="267"/>
    </location>
</feature>
<protein>
    <recommendedName>
        <fullName evidence="1">F-box domain-containing protein</fullName>
    </recommendedName>
</protein>
<gene>
    <name evidence="2" type="ORF">PMAYCL1PPCAC_19702</name>
</gene>
<name>A0AAN5CSS2_9BILA</name>
<dbReference type="Pfam" id="PF00646">
    <property type="entry name" value="F-box"/>
    <property type="match status" value="1"/>
</dbReference>
<dbReference type="PROSITE" id="PS50181">
    <property type="entry name" value="FBOX"/>
    <property type="match status" value="1"/>
</dbReference>
<feature type="domain" description="F-box" evidence="1">
    <location>
        <begin position="12"/>
        <end position="60"/>
    </location>
</feature>